<dbReference type="EMBL" id="CM007365">
    <property type="protein sequence ID" value="OIW11691.1"/>
    <property type="molecule type" value="Genomic_DNA"/>
</dbReference>
<protein>
    <recommendedName>
        <fullName evidence="10">Nucleolar protein 14</fullName>
    </recommendedName>
</protein>
<evidence type="ECO:0000256" key="6">
    <source>
        <dbReference type="ARBA" id="ARBA00024695"/>
    </source>
</evidence>
<accession>A0A1J7IFU3</accession>
<feature type="region of interest" description="Disordered" evidence="7">
    <location>
        <begin position="260"/>
        <end position="495"/>
    </location>
</feature>
<feature type="compositionally biased region" description="Basic and acidic residues" evidence="7">
    <location>
        <begin position="298"/>
        <end position="333"/>
    </location>
</feature>
<keyword evidence="5" id="KW-0539">Nucleus</keyword>
<evidence type="ECO:0000256" key="2">
    <source>
        <dbReference type="ARBA" id="ARBA00007466"/>
    </source>
</evidence>
<dbReference type="STRING" id="3871.A0A1J7IFU3"/>
<feature type="compositionally biased region" description="Acidic residues" evidence="7">
    <location>
        <begin position="153"/>
        <end position="166"/>
    </location>
</feature>
<proteinExistence type="inferred from homology"/>
<dbReference type="GO" id="GO:0030692">
    <property type="term" value="C:Noc4p-Nop14p complex"/>
    <property type="evidence" value="ECO:0007669"/>
    <property type="project" value="TreeGrafter"/>
</dbReference>
<dbReference type="Pfam" id="PF04147">
    <property type="entry name" value="Nop14"/>
    <property type="match status" value="2"/>
</dbReference>
<feature type="compositionally biased region" description="Polar residues" evidence="7">
    <location>
        <begin position="262"/>
        <end position="278"/>
    </location>
</feature>
<dbReference type="OMA" id="KSCWPSL"/>
<evidence type="ECO:0000256" key="7">
    <source>
        <dbReference type="SAM" id="MobiDB-lite"/>
    </source>
</evidence>
<name>A0A1J7IFU3_LUPAN</name>
<dbReference type="GO" id="GO:0032040">
    <property type="term" value="C:small-subunit processome"/>
    <property type="evidence" value="ECO:0007669"/>
    <property type="project" value="InterPro"/>
</dbReference>
<comment type="subcellular location">
    <subcellularLocation>
        <location evidence="1">Nucleus</location>
        <location evidence="1">Nucleolus</location>
    </subcellularLocation>
</comment>
<keyword evidence="4" id="KW-0698">rRNA processing</keyword>
<feature type="region of interest" description="Disordered" evidence="7">
    <location>
        <begin position="153"/>
        <end position="194"/>
    </location>
</feature>
<evidence type="ECO:0000313" key="8">
    <source>
        <dbReference type="EMBL" id="OIW11691.1"/>
    </source>
</evidence>
<keyword evidence="9" id="KW-1185">Reference proteome</keyword>
<comment type="function">
    <text evidence="6">Involved in nucleolar processing of pre-18S ribosomal RNA. Has a role in the nuclear export of 40S pre-ribosomal subunit to the cytoplasm.</text>
</comment>
<dbReference type="PANTHER" id="PTHR23183">
    <property type="entry name" value="NOP14"/>
    <property type="match status" value="1"/>
</dbReference>
<dbReference type="AlphaFoldDB" id="A0A1J7IFU3"/>
<evidence type="ECO:0000256" key="5">
    <source>
        <dbReference type="ARBA" id="ARBA00023242"/>
    </source>
</evidence>
<feature type="compositionally biased region" description="Basic and acidic residues" evidence="7">
    <location>
        <begin position="418"/>
        <end position="439"/>
    </location>
</feature>
<dbReference type="PANTHER" id="PTHR23183:SF0">
    <property type="entry name" value="NUCLEOLAR PROTEIN 14"/>
    <property type="match status" value="1"/>
</dbReference>
<reference evidence="8 9" key="1">
    <citation type="journal article" date="2017" name="Plant Biotechnol. J.">
        <title>A comprehensive draft genome sequence for lupin (Lupinus angustifolius), an emerging health food: insights into plant-microbe interactions and legume evolution.</title>
        <authorList>
            <person name="Hane J.K."/>
            <person name="Ming Y."/>
            <person name="Kamphuis L.G."/>
            <person name="Nelson M.N."/>
            <person name="Garg G."/>
            <person name="Atkins C.A."/>
            <person name="Bayer P.E."/>
            <person name="Bravo A."/>
            <person name="Bringans S."/>
            <person name="Cannon S."/>
            <person name="Edwards D."/>
            <person name="Foley R."/>
            <person name="Gao L.L."/>
            <person name="Harrison M.J."/>
            <person name="Huang W."/>
            <person name="Hurgobin B."/>
            <person name="Li S."/>
            <person name="Liu C.W."/>
            <person name="McGrath A."/>
            <person name="Morahan G."/>
            <person name="Murray J."/>
            <person name="Weller J."/>
            <person name="Jian J."/>
            <person name="Singh K.B."/>
        </authorList>
    </citation>
    <scope>NUCLEOTIDE SEQUENCE [LARGE SCALE GENOMIC DNA]</scope>
    <source>
        <strain evidence="9">cv. Tanjil</strain>
        <tissue evidence="8">Whole plant</tissue>
    </source>
</reference>
<evidence type="ECO:0000256" key="1">
    <source>
        <dbReference type="ARBA" id="ARBA00004604"/>
    </source>
</evidence>
<feature type="region of interest" description="Disordered" evidence="7">
    <location>
        <begin position="1"/>
        <end position="50"/>
    </location>
</feature>
<dbReference type="Proteomes" id="UP000188354">
    <property type="component" value="Chromosome LG05"/>
</dbReference>
<gene>
    <name evidence="8" type="ORF">TanjilG_12210</name>
</gene>
<comment type="similarity">
    <text evidence="2">Belongs to the NOP14 family.</text>
</comment>
<evidence type="ECO:0000256" key="3">
    <source>
        <dbReference type="ARBA" id="ARBA00022517"/>
    </source>
</evidence>
<feature type="compositionally biased region" description="Basic and acidic residues" evidence="7">
    <location>
        <begin position="370"/>
        <end position="386"/>
    </location>
</feature>
<evidence type="ECO:0000313" key="9">
    <source>
        <dbReference type="Proteomes" id="UP000188354"/>
    </source>
</evidence>
<sequence length="1110" mass="127327">MAKSSKRSTTAGAAANNQNTNKKKNNKKKNKSAPDAVAMKVKGASKTDNPFESIWSRRKFQVLGQKRKGESRRLGLARSRKNTLLKEYEQSAKSSVFVDKRIGEKDEGLDEFGKAILRSQRERQLNMKLSKKSKYHLSDGEEDFEDVLGRDDFEDEMLPDNDDDAVETEKRSDFGTWTPGETSAVEGEGNKHKTKKEVMEEIIAKSKFYKAQKAKDKEENEDLVKKLDENFTEIVESKALLSLTEPNKMKALKALVNKHVSNEQSNKDNLFGSRTTNHFPEDKPDDYDKLVKQMGLEMRARPSDRTKTPEEIAQEERERLEELEEERQKRMTAAEDSSDEDEDLEKTSKQKPMSLSGDDLGDSFSVNEETMTKKGWIDKILERKDEEESSSEDGEDDEGDDLESSEDADEGSDEDLNEPEKDLSLKDWEQSDDDYIRTESEDEEDNDEGKERAAEELDEKKRSDDGIQKKAKKNDNVESRKGDKDSLDAKKTSVGGTQSKELDIPYIIEAPKTFEELCSLLDNCSNSDTILIINRIRKSNPITLAVENRKKIQVFYGVLLQYFAVLANKKPLNVELLNVLVKPLIEISTEIPYFSAICARRRIETTRKQFVESIKNSESSSWPSSKTLFLLRLWSMIYPCSDFRHPVMTPVILLMCEYLMRCPIVSGRDIAIGSILCSMLLSIFRQSRKFCPEAIMFLQTSLMAAIESSKHISHEDSPVFYGVLLQYFAVLANKKPLNVELLNVLVKPLIEISTEIPYFSAICARRRIETTRKQFVESIKNSESSSWPSSKTLFLLRLWSMIYPCSDFRHPVMTPVILLMCEYLMRCPIVSGRDIAIGSILCSMLLSIFRQSRKFCPEAIMFLQTSLMAAIESSKHISHEDSPLYHLVELKALKPLLCIHEAVHEISPLNFFKIIDMPEDSSFFASDNFRASVLVTVVETLQGYITVYEGLSSFPEIFSPILRLLLEIAGNENIPNALRDKIKDVAELVRLKVDEHHTLRRPLQMRKRKPVPIRLLNPKFEENYVKGRDYDPDRERAEMRKLKRELKREAKGAARELRKDNYFLLEVKDKERSLLEKERAEKYGRAKAFLQEQEHAFKSGQLGKGRKRKN</sequence>
<dbReference type="Gramene" id="OIW11691">
    <property type="protein sequence ID" value="OIW11691"/>
    <property type="gene ID" value="TanjilG_12210"/>
</dbReference>
<feature type="compositionally biased region" description="Basic and acidic residues" evidence="7">
    <location>
        <begin position="279"/>
        <end position="291"/>
    </location>
</feature>
<dbReference type="InterPro" id="IPR007276">
    <property type="entry name" value="Nop14"/>
</dbReference>
<keyword evidence="3" id="KW-0690">Ribosome biogenesis</keyword>
<organism evidence="8 9">
    <name type="scientific">Lupinus angustifolius</name>
    <name type="common">Narrow-leaved blue lupine</name>
    <dbReference type="NCBI Taxonomy" id="3871"/>
    <lineage>
        <taxon>Eukaryota</taxon>
        <taxon>Viridiplantae</taxon>
        <taxon>Streptophyta</taxon>
        <taxon>Embryophyta</taxon>
        <taxon>Tracheophyta</taxon>
        <taxon>Spermatophyta</taxon>
        <taxon>Magnoliopsida</taxon>
        <taxon>eudicotyledons</taxon>
        <taxon>Gunneridae</taxon>
        <taxon>Pentapetalae</taxon>
        <taxon>rosids</taxon>
        <taxon>fabids</taxon>
        <taxon>Fabales</taxon>
        <taxon>Fabaceae</taxon>
        <taxon>Papilionoideae</taxon>
        <taxon>50 kb inversion clade</taxon>
        <taxon>genistoids sensu lato</taxon>
        <taxon>core genistoids</taxon>
        <taxon>Genisteae</taxon>
        <taxon>Lupinus</taxon>
    </lineage>
</organism>
<feature type="compositionally biased region" description="Basic and acidic residues" evidence="7">
    <location>
        <begin position="449"/>
        <end position="491"/>
    </location>
</feature>
<feature type="compositionally biased region" description="Acidic residues" evidence="7">
    <location>
        <begin position="387"/>
        <end position="417"/>
    </location>
</feature>
<dbReference type="GO" id="GO:0030490">
    <property type="term" value="P:maturation of SSU-rRNA"/>
    <property type="evidence" value="ECO:0007669"/>
    <property type="project" value="TreeGrafter"/>
</dbReference>
<feature type="compositionally biased region" description="Basic residues" evidence="7">
    <location>
        <begin position="21"/>
        <end position="31"/>
    </location>
</feature>
<evidence type="ECO:0000256" key="4">
    <source>
        <dbReference type="ARBA" id="ARBA00022552"/>
    </source>
</evidence>
<evidence type="ECO:0008006" key="10">
    <source>
        <dbReference type="Google" id="ProtNLM"/>
    </source>
</evidence>